<reference evidence="8" key="1">
    <citation type="submission" date="2022-07" db="EMBL/GenBank/DDBJ databases">
        <title>Fungi with potential for degradation of polypropylene.</title>
        <authorList>
            <person name="Gostincar C."/>
        </authorList>
    </citation>
    <scope>NUCLEOTIDE SEQUENCE</scope>
    <source>
        <strain evidence="8">EXF-13308</strain>
    </source>
</reference>
<sequence>MSGDQEAPSFGEPNAQPPTPKQTPTSAVFPSPVFETPRNNQSRCDESSGWTPRFAEEYSVFNSTPGNLRGSQGPFADFVPSTPYQQSTGHKRQLSAGGIAAEIATHVNHFSPNPNDPLPPVDPSRRLASTPGELGLIREETEEDGEPHPRERSAKKPRRSTAVREIHGQTATPPPSSKKGRKLAPKLDNSNMQHDQGFGHHDFTGTPQQPNLGVFVTTPSDVFGYPMSAPATAPAYTNARTFWDPEVDANMMGIDMDFSAVGNDVFQTPTPAHRAMGSHDWGRANSMFHETGNMPEQNQEHQQPAKRGSQTAPKTAMAPVDTSTGDQQMYANTYPTPIDDPFGIVGPGEGVDPGLLFSRPGTANMDTAPLSVSQPPSSSAPAAPLAAGTAAQQVPFKAPPRGQLRRSASVREVGSSKQLDRASMISPVKPSLRPGLSRSFSENRGKRPLARSSLPALAPAPKPVVHQAGNPGIGTSRPGSQGSRVNGRTSPLKNHQRLSSLSSIPEAATPRNRTSVKFTIDENGRARAETTVTVDDEPRPPPSSARRRQSARPLHKTQWDSDDEDASSTDDEPIIIPSRNSSFAFPDSRFQSSMQTSFQAPQRSFSERGADMYAGLQDESLMNDPESEAETVMNDIPQGAGDAASELRKVMQNRQRGGKPNMKPRSGASTGRRQRFVSAPGSVSGSSYRGNSAISPTASLPTPSTDTRGQGLRCVCNRAEQDRDGDGFMVQCESCEFWLHGKCINITKRSMPTVYICAFCANTPNMRGGRMRDTGRATMAPPSSAASPLAHKSFRSFR</sequence>
<dbReference type="Gene3D" id="3.30.40.10">
    <property type="entry name" value="Zinc/RING finger domain, C3HC4 (zinc finger)"/>
    <property type="match status" value="1"/>
</dbReference>
<dbReference type="InterPro" id="IPR001965">
    <property type="entry name" value="Znf_PHD"/>
</dbReference>
<evidence type="ECO:0000256" key="5">
    <source>
        <dbReference type="PROSITE-ProRule" id="PRU00146"/>
    </source>
</evidence>
<feature type="compositionally biased region" description="Basic and acidic residues" evidence="6">
    <location>
        <begin position="519"/>
        <end position="528"/>
    </location>
</feature>
<feature type="compositionally biased region" description="Acidic residues" evidence="6">
    <location>
        <begin position="560"/>
        <end position="573"/>
    </location>
</feature>
<evidence type="ECO:0000256" key="6">
    <source>
        <dbReference type="SAM" id="MobiDB-lite"/>
    </source>
</evidence>
<evidence type="ECO:0000313" key="8">
    <source>
        <dbReference type="EMBL" id="KAJ9137251.1"/>
    </source>
</evidence>
<keyword evidence="2 5" id="KW-0863">Zinc-finger</keyword>
<comment type="caution">
    <text evidence="8">The sequence shown here is derived from an EMBL/GenBank/DDBJ whole genome shotgun (WGS) entry which is preliminary data.</text>
</comment>
<name>A0AA38VF01_9PEZI</name>
<evidence type="ECO:0000256" key="1">
    <source>
        <dbReference type="ARBA" id="ARBA00022723"/>
    </source>
</evidence>
<dbReference type="InterPro" id="IPR019786">
    <property type="entry name" value="Zinc_finger_PHD-type_CS"/>
</dbReference>
<dbReference type="GO" id="GO:0006325">
    <property type="term" value="P:chromatin organization"/>
    <property type="evidence" value="ECO:0007669"/>
    <property type="project" value="UniProtKB-KW"/>
</dbReference>
<feature type="compositionally biased region" description="Low complexity" evidence="6">
    <location>
        <begin position="368"/>
        <end position="391"/>
    </location>
</feature>
<dbReference type="GO" id="GO:0008270">
    <property type="term" value="F:zinc ion binding"/>
    <property type="evidence" value="ECO:0007669"/>
    <property type="project" value="UniProtKB-KW"/>
</dbReference>
<dbReference type="Proteomes" id="UP001174694">
    <property type="component" value="Unassembled WGS sequence"/>
</dbReference>
<feature type="region of interest" description="Disordered" evidence="6">
    <location>
        <begin position="1"/>
        <end position="211"/>
    </location>
</feature>
<dbReference type="InterPro" id="IPR013083">
    <property type="entry name" value="Znf_RING/FYVE/PHD"/>
</dbReference>
<proteinExistence type="predicted"/>
<evidence type="ECO:0000256" key="2">
    <source>
        <dbReference type="ARBA" id="ARBA00022771"/>
    </source>
</evidence>
<dbReference type="AlphaFoldDB" id="A0AA38VF01"/>
<keyword evidence="4" id="KW-0156">Chromatin regulator</keyword>
<feature type="compositionally biased region" description="Polar residues" evidence="6">
    <location>
        <begin position="321"/>
        <end position="330"/>
    </location>
</feature>
<feature type="region of interest" description="Disordered" evidence="6">
    <location>
        <begin position="344"/>
        <end position="581"/>
    </location>
</feature>
<dbReference type="InterPro" id="IPR011011">
    <property type="entry name" value="Znf_FYVE_PHD"/>
</dbReference>
<feature type="compositionally biased region" description="Low complexity" evidence="6">
    <location>
        <begin position="450"/>
        <end position="459"/>
    </location>
</feature>
<evidence type="ECO:0000256" key="4">
    <source>
        <dbReference type="ARBA" id="ARBA00022853"/>
    </source>
</evidence>
<feature type="compositionally biased region" description="Basic residues" evidence="6">
    <location>
        <begin position="545"/>
        <end position="555"/>
    </location>
</feature>
<dbReference type="EMBL" id="JANBVO010000035">
    <property type="protein sequence ID" value="KAJ9137251.1"/>
    <property type="molecule type" value="Genomic_DNA"/>
</dbReference>
<feature type="region of interest" description="Disordered" evidence="6">
    <location>
        <begin position="652"/>
        <end position="709"/>
    </location>
</feature>
<dbReference type="Pfam" id="PF20826">
    <property type="entry name" value="PHD_5"/>
    <property type="match status" value="1"/>
</dbReference>
<evidence type="ECO:0000256" key="3">
    <source>
        <dbReference type="ARBA" id="ARBA00022833"/>
    </source>
</evidence>
<feature type="compositionally biased region" description="Polar residues" evidence="6">
    <location>
        <begin position="681"/>
        <end position="708"/>
    </location>
</feature>
<evidence type="ECO:0000259" key="7">
    <source>
        <dbReference type="PROSITE" id="PS50016"/>
    </source>
</evidence>
<feature type="compositionally biased region" description="Polar residues" evidence="6">
    <location>
        <begin position="60"/>
        <end position="70"/>
    </location>
</feature>
<dbReference type="PROSITE" id="PS50016">
    <property type="entry name" value="ZF_PHD_2"/>
    <property type="match status" value="1"/>
</dbReference>
<feature type="region of interest" description="Disordered" evidence="6">
    <location>
        <begin position="291"/>
        <end position="330"/>
    </location>
</feature>
<dbReference type="InterPro" id="IPR019787">
    <property type="entry name" value="Znf_PHD-finger"/>
</dbReference>
<feature type="region of interest" description="Disordered" evidence="6">
    <location>
        <begin position="774"/>
        <end position="798"/>
    </location>
</feature>
<keyword evidence="1" id="KW-0479">Metal-binding</keyword>
<dbReference type="SMART" id="SM00249">
    <property type="entry name" value="PHD"/>
    <property type="match status" value="1"/>
</dbReference>
<feature type="compositionally biased region" description="Polar residues" evidence="6">
    <location>
        <begin position="477"/>
        <end position="503"/>
    </location>
</feature>
<accession>A0AA38VF01</accession>
<keyword evidence="3" id="KW-0862">Zinc</keyword>
<feature type="compositionally biased region" description="Polar residues" evidence="6">
    <location>
        <begin position="294"/>
        <end position="313"/>
    </location>
</feature>
<evidence type="ECO:0000313" key="9">
    <source>
        <dbReference type="Proteomes" id="UP001174694"/>
    </source>
</evidence>
<protein>
    <submittedName>
        <fullName evidence="8">PHD finger protein 20</fullName>
    </submittedName>
</protein>
<dbReference type="PANTHER" id="PTHR46462:SF3">
    <property type="entry name" value="UPSET, ISOFORM A"/>
    <property type="match status" value="1"/>
</dbReference>
<gene>
    <name evidence="8" type="ORF">NKR23_g9209</name>
</gene>
<organism evidence="8 9">
    <name type="scientific">Pleurostoma richardsiae</name>
    <dbReference type="NCBI Taxonomy" id="41990"/>
    <lineage>
        <taxon>Eukaryota</taxon>
        <taxon>Fungi</taxon>
        <taxon>Dikarya</taxon>
        <taxon>Ascomycota</taxon>
        <taxon>Pezizomycotina</taxon>
        <taxon>Sordariomycetes</taxon>
        <taxon>Sordariomycetidae</taxon>
        <taxon>Calosphaeriales</taxon>
        <taxon>Pleurostomataceae</taxon>
        <taxon>Pleurostoma</taxon>
    </lineage>
</organism>
<dbReference type="PROSITE" id="PS01359">
    <property type="entry name" value="ZF_PHD_1"/>
    <property type="match status" value="1"/>
</dbReference>
<dbReference type="SUPFAM" id="SSF57903">
    <property type="entry name" value="FYVE/PHD zinc finger"/>
    <property type="match status" value="1"/>
</dbReference>
<keyword evidence="9" id="KW-1185">Reference proteome</keyword>
<feature type="domain" description="PHD-type" evidence="7">
    <location>
        <begin position="711"/>
        <end position="763"/>
    </location>
</feature>
<dbReference type="PANTHER" id="PTHR46462">
    <property type="entry name" value="UPSET, ISOFORM A"/>
    <property type="match status" value="1"/>
</dbReference>